<accession>A0A938WTV1</accession>
<keyword evidence="2" id="KW-1185">Reference proteome</keyword>
<protein>
    <submittedName>
        <fullName evidence="1">Surface protein</fullName>
    </submittedName>
</protein>
<dbReference type="AlphaFoldDB" id="A0A938WTV1"/>
<reference evidence="1" key="1">
    <citation type="submission" date="2020-08" db="EMBL/GenBank/DDBJ databases">
        <authorList>
            <person name="Cejkova D."/>
            <person name="Kubasova T."/>
            <person name="Jahodarova E."/>
            <person name="Rychlik I."/>
        </authorList>
    </citation>
    <scope>NUCLEOTIDE SEQUENCE</scope>
    <source>
        <strain evidence="1">An824</strain>
    </source>
</reference>
<dbReference type="EMBL" id="JACJJG010000012">
    <property type="protein sequence ID" value="MBM6673069.1"/>
    <property type="molecule type" value="Genomic_DNA"/>
</dbReference>
<comment type="caution">
    <text evidence="1">The sequence shown here is derived from an EMBL/GenBank/DDBJ whole genome shotgun (WGS) entry which is preliminary data.</text>
</comment>
<reference evidence="1" key="2">
    <citation type="journal article" date="2021" name="Sci. Rep.">
        <title>The distribution of antibiotic resistance genes in chicken gut microbiota commensals.</title>
        <authorList>
            <person name="Juricova H."/>
            <person name="Matiasovicova J."/>
            <person name="Kubasova T."/>
            <person name="Cejkova D."/>
            <person name="Rychlik I."/>
        </authorList>
    </citation>
    <scope>NUCLEOTIDE SEQUENCE</scope>
    <source>
        <strain evidence="1">An824</strain>
    </source>
</reference>
<organism evidence="1 2">
    <name type="scientific">Marseilla massiliensis</name>
    <dbReference type="NCBI Taxonomy" id="1841864"/>
    <lineage>
        <taxon>Bacteria</taxon>
        <taxon>Pseudomonadati</taxon>
        <taxon>Bacteroidota</taxon>
        <taxon>Bacteroidia</taxon>
        <taxon>Bacteroidales</taxon>
        <taxon>Prevotellaceae</taxon>
        <taxon>Marseilla</taxon>
    </lineage>
</organism>
<dbReference type="Proteomes" id="UP000706891">
    <property type="component" value="Unassembled WGS sequence"/>
</dbReference>
<gene>
    <name evidence="1" type="ORF">H6A34_04160</name>
</gene>
<sequence>MRTSSAMENLLLYLQSLPKSNRKWLSDKLIEGLHEEESDTISKKEVLAGIDRGLKEMIERKKTGKKAKTLEELIHEL</sequence>
<dbReference type="RefSeq" id="WP_205103652.1">
    <property type="nucleotide sequence ID" value="NZ_JACJJG010000012.1"/>
</dbReference>
<proteinExistence type="predicted"/>
<name>A0A938WTV1_9BACT</name>
<evidence type="ECO:0000313" key="1">
    <source>
        <dbReference type="EMBL" id="MBM6673069.1"/>
    </source>
</evidence>
<evidence type="ECO:0000313" key="2">
    <source>
        <dbReference type="Proteomes" id="UP000706891"/>
    </source>
</evidence>